<evidence type="ECO:0000313" key="2">
    <source>
        <dbReference type="EMBL" id="VEL14886.1"/>
    </source>
</evidence>
<feature type="region of interest" description="Disordered" evidence="1">
    <location>
        <begin position="179"/>
        <end position="254"/>
    </location>
</feature>
<evidence type="ECO:0000256" key="1">
    <source>
        <dbReference type="SAM" id="MobiDB-lite"/>
    </source>
</evidence>
<gene>
    <name evidence="2" type="ORF">PXEA_LOCUS8326</name>
</gene>
<dbReference type="AlphaFoldDB" id="A0A448WLT9"/>
<dbReference type="EMBL" id="CAAALY010022649">
    <property type="protein sequence ID" value="VEL14886.1"/>
    <property type="molecule type" value="Genomic_DNA"/>
</dbReference>
<keyword evidence="3" id="KW-1185">Reference proteome</keyword>
<organism evidence="2 3">
    <name type="scientific">Protopolystoma xenopodis</name>
    <dbReference type="NCBI Taxonomy" id="117903"/>
    <lineage>
        <taxon>Eukaryota</taxon>
        <taxon>Metazoa</taxon>
        <taxon>Spiralia</taxon>
        <taxon>Lophotrochozoa</taxon>
        <taxon>Platyhelminthes</taxon>
        <taxon>Monogenea</taxon>
        <taxon>Polyopisthocotylea</taxon>
        <taxon>Polystomatidea</taxon>
        <taxon>Polystomatidae</taxon>
        <taxon>Protopolystoma</taxon>
    </lineage>
</organism>
<comment type="caution">
    <text evidence="2">The sequence shown here is derived from an EMBL/GenBank/DDBJ whole genome shotgun (WGS) entry which is preliminary data.</text>
</comment>
<accession>A0A448WLT9</accession>
<protein>
    <submittedName>
        <fullName evidence="2">Uncharacterized protein</fullName>
    </submittedName>
</protein>
<reference evidence="2" key="1">
    <citation type="submission" date="2018-11" db="EMBL/GenBank/DDBJ databases">
        <authorList>
            <consortium name="Pathogen Informatics"/>
        </authorList>
    </citation>
    <scope>NUCLEOTIDE SEQUENCE</scope>
</reference>
<feature type="compositionally biased region" description="Polar residues" evidence="1">
    <location>
        <begin position="235"/>
        <end position="245"/>
    </location>
</feature>
<name>A0A448WLT9_9PLAT</name>
<proteinExistence type="predicted"/>
<evidence type="ECO:0000313" key="3">
    <source>
        <dbReference type="Proteomes" id="UP000784294"/>
    </source>
</evidence>
<dbReference type="Proteomes" id="UP000784294">
    <property type="component" value="Unassembled WGS sequence"/>
</dbReference>
<feature type="compositionally biased region" description="Polar residues" evidence="1">
    <location>
        <begin position="188"/>
        <end position="200"/>
    </location>
</feature>
<sequence>MISASNDQGSCFGLNEATTEKSPLLLDNAATLNSVSDSTLAETSVNNPNEKPHLSTQISVSQAEVSNGINIPQLNLGVKKACLPRKGILKQRSTSESSTDEPIFNCVFFNKLTHPVQPTKPRLPSHFSANDFPINSDISDSESESTFELNSKNLSSRMIESKVMNTNSISMHFTEADPSVSAPELEPLSTSSSDSTNNFRHPTITAMDDSVLSKPRIALASGGPGLLPRRRIRSVNFSSRDQQVAYSPRDTVES</sequence>